<evidence type="ECO:0000313" key="4">
    <source>
        <dbReference type="Proteomes" id="UP000029858"/>
    </source>
</evidence>
<name>A0A099GMT0_9RHOB</name>
<feature type="transmembrane region" description="Helical" evidence="1">
    <location>
        <begin position="105"/>
        <end position="136"/>
    </location>
</feature>
<feature type="transmembrane region" description="Helical" evidence="1">
    <location>
        <begin position="148"/>
        <end position="172"/>
    </location>
</feature>
<organism evidence="3 4">
    <name type="scientific">Paracoccus sanguinis</name>
    <dbReference type="NCBI Taxonomy" id="1545044"/>
    <lineage>
        <taxon>Bacteria</taxon>
        <taxon>Pseudomonadati</taxon>
        <taxon>Pseudomonadota</taxon>
        <taxon>Alphaproteobacteria</taxon>
        <taxon>Rhodobacterales</taxon>
        <taxon>Paracoccaceae</taxon>
        <taxon>Paracoccus</taxon>
    </lineage>
</organism>
<dbReference type="GO" id="GO:0016020">
    <property type="term" value="C:membrane"/>
    <property type="evidence" value="ECO:0007669"/>
    <property type="project" value="InterPro"/>
</dbReference>
<comment type="caution">
    <text evidence="3">The sequence shown here is derived from an EMBL/GenBank/DDBJ whole genome shotgun (WGS) entry which is preliminary data.</text>
</comment>
<dbReference type="Pfam" id="PF00892">
    <property type="entry name" value="EamA"/>
    <property type="match status" value="1"/>
</dbReference>
<feature type="transmembrane region" description="Helical" evidence="1">
    <location>
        <begin position="64"/>
        <end position="85"/>
    </location>
</feature>
<dbReference type="AlphaFoldDB" id="A0A099GMT0"/>
<keyword evidence="1" id="KW-0472">Membrane</keyword>
<evidence type="ECO:0000256" key="1">
    <source>
        <dbReference type="SAM" id="Phobius"/>
    </source>
</evidence>
<feature type="transmembrane region" description="Helical" evidence="1">
    <location>
        <begin position="271"/>
        <end position="287"/>
    </location>
</feature>
<keyword evidence="1" id="KW-1133">Transmembrane helix</keyword>
<feature type="domain" description="EamA" evidence="2">
    <location>
        <begin position="2"/>
        <end position="136"/>
    </location>
</feature>
<dbReference type="EMBL" id="JRKQ01000006">
    <property type="protein sequence ID" value="KGJ23403.1"/>
    <property type="molecule type" value="Genomic_DNA"/>
</dbReference>
<gene>
    <name evidence="3" type="ORF">IX56_02590</name>
</gene>
<reference evidence="3 4" key="1">
    <citation type="submission" date="2014-09" db="EMBL/GenBank/DDBJ databases">
        <authorList>
            <person name="McGinnis J.M."/>
            <person name="Wolfgang W.J."/>
        </authorList>
    </citation>
    <scope>NUCLEOTIDE SEQUENCE [LARGE SCALE GENOMIC DNA]</scope>
    <source>
        <strain evidence="3 4">5503</strain>
    </source>
</reference>
<reference evidence="3 4" key="2">
    <citation type="submission" date="2014-10" db="EMBL/GenBank/DDBJ databases">
        <title>Paracoccus sanguinis sp. nov., isolated from clinical specimens of New York State patients.</title>
        <authorList>
            <person name="Mingle L.A."/>
            <person name="Cole J.A."/>
            <person name="Lapierre P."/>
            <person name="Musser K.A."/>
        </authorList>
    </citation>
    <scope>NUCLEOTIDE SEQUENCE [LARGE SCALE GENOMIC DNA]</scope>
    <source>
        <strain evidence="3 4">5503</strain>
    </source>
</reference>
<feature type="transmembrane region" description="Helical" evidence="1">
    <location>
        <begin position="178"/>
        <end position="202"/>
    </location>
</feature>
<dbReference type="SUPFAM" id="SSF103481">
    <property type="entry name" value="Multidrug resistance efflux transporter EmrE"/>
    <property type="match status" value="2"/>
</dbReference>
<evidence type="ECO:0000313" key="3">
    <source>
        <dbReference type="EMBL" id="KGJ23403.1"/>
    </source>
</evidence>
<protein>
    <submittedName>
        <fullName evidence="3">Multidrug DMT transporter permease</fullName>
    </submittedName>
</protein>
<accession>A0A099GMT0</accession>
<dbReference type="InterPro" id="IPR037185">
    <property type="entry name" value="EmrE-like"/>
</dbReference>
<evidence type="ECO:0000259" key="2">
    <source>
        <dbReference type="Pfam" id="PF00892"/>
    </source>
</evidence>
<dbReference type="RefSeq" id="WP_036707166.1">
    <property type="nucleotide sequence ID" value="NZ_JRKQ01000006.1"/>
</dbReference>
<keyword evidence="1" id="KW-0812">Transmembrane</keyword>
<dbReference type="InterPro" id="IPR000620">
    <property type="entry name" value="EamA_dom"/>
</dbReference>
<dbReference type="Proteomes" id="UP000029858">
    <property type="component" value="Unassembled WGS sequence"/>
</dbReference>
<feature type="transmembrane region" description="Helical" evidence="1">
    <location>
        <begin position="34"/>
        <end position="52"/>
    </location>
</feature>
<proteinExistence type="predicted"/>
<sequence length="288" mass="29043">MWIAATLIAALAQTGRNAAQAGLTARIGTLGATGVRFLFGLPFAVLFLVAVAQAAPLPALTAPAAGWALVGALAQIAATALMLSAMQRRGFAVATALVKTEPLTLALMGAAVLAEPLGPARLGAIATATLGVLLLSGGGWQRAGGRPVALAVAAGALFGLSALGFRAAILALGEGPSVARASVVLVLALAIQTLLIGGWLAARDRRALRGMASAWRESLGAGFLGALASQFWFIGFALAPAADVRTLALVEVVFAAAVSRRRREAMGRRELAGMALVVAGVAWLLRAA</sequence>